<name>I4CF53_DESTA</name>
<protein>
    <submittedName>
        <fullName evidence="1">Thymidylate synthase</fullName>
    </submittedName>
</protein>
<dbReference type="RefSeq" id="WP_014813271.1">
    <property type="nucleotide sequence ID" value="NC_018025.1"/>
</dbReference>
<evidence type="ECO:0000313" key="2">
    <source>
        <dbReference type="Proteomes" id="UP000006055"/>
    </source>
</evidence>
<dbReference type="STRING" id="706587.Desti_5614"/>
<dbReference type="EMBL" id="CP003360">
    <property type="protein sequence ID" value="AFM28194.1"/>
    <property type="molecule type" value="Genomic_DNA"/>
</dbReference>
<evidence type="ECO:0000313" key="1">
    <source>
        <dbReference type="EMBL" id="AFM28194.1"/>
    </source>
</evidence>
<keyword evidence="2" id="KW-1185">Reference proteome</keyword>
<dbReference type="KEGG" id="dti:Desti_5614"/>
<dbReference type="Gene3D" id="3.30.572.10">
    <property type="entry name" value="Thymidylate synthase/dCMP hydroxymethylase domain"/>
    <property type="match status" value="1"/>
</dbReference>
<gene>
    <name evidence="1" type="ordered locus">Desti_5614</name>
</gene>
<proteinExistence type="predicted"/>
<dbReference type="SUPFAM" id="SSF55831">
    <property type="entry name" value="Thymidylate synthase/dCMP hydroxymethylase"/>
    <property type="match status" value="1"/>
</dbReference>
<accession>I4CF53</accession>
<dbReference type="OrthoDB" id="5414536at2"/>
<sequence>MKPVFIEATTIPDAWFQCLYTLIDESQKPDGAARRYTVDTGSNPGADRIEFDLVTVHIKQPGVRPLLPQIPEHLNLPAIADEKYLAEYMPYLLSPQKASGEHYTYGERLQVAWQFVIDYYKKHGGRTNRMCMEIGRPEDIFFYKDEDGSSPCLRLVDTRIMDGKLHWVVYFRSWNLWSGFPVNLAGLQQAKEIMAMEVGAEDGEIIAISKGLNIRDYNVEVALMRLQKDTGLRLGARSDTNSQKDK</sequence>
<dbReference type="eggNOG" id="COG0207">
    <property type="taxonomic scope" value="Bacteria"/>
</dbReference>
<organism evidence="1 2">
    <name type="scientific">Desulfomonile tiedjei (strain ATCC 49306 / DSM 6799 / DCB-1)</name>
    <dbReference type="NCBI Taxonomy" id="706587"/>
    <lineage>
        <taxon>Bacteria</taxon>
        <taxon>Pseudomonadati</taxon>
        <taxon>Thermodesulfobacteriota</taxon>
        <taxon>Desulfomonilia</taxon>
        <taxon>Desulfomonilales</taxon>
        <taxon>Desulfomonilaceae</taxon>
        <taxon>Desulfomonile</taxon>
    </lineage>
</organism>
<dbReference type="Proteomes" id="UP000006055">
    <property type="component" value="Chromosome"/>
</dbReference>
<dbReference type="InterPro" id="IPR036926">
    <property type="entry name" value="Thymidate_synth/dCMP_Mease_sf"/>
</dbReference>
<reference evidence="2" key="1">
    <citation type="submission" date="2012-06" db="EMBL/GenBank/DDBJ databases">
        <title>Complete sequence of chromosome of Desulfomonile tiedjei DSM 6799.</title>
        <authorList>
            <person name="Lucas S."/>
            <person name="Copeland A."/>
            <person name="Lapidus A."/>
            <person name="Glavina del Rio T."/>
            <person name="Dalin E."/>
            <person name="Tice H."/>
            <person name="Bruce D."/>
            <person name="Goodwin L."/>
            <person name="Pitluck S."/>
            <person name="Peters L."/>
            <person name="Ovchinnikova G."/>
            <person name="Zeytun A."/>
            <person name="Lu M."/>
            <person name="Kyrpides N."/>
            <person name="Mavromatis K."/>
            <person name="Ivanova N."/>
            <person name="Brettin T."/>
            <person name="Detter J.C."/>
            <person name="Han C."/>
            <person name="Larimer F."/>
            <person name="Land M."/>
            <person name="Hauser L."/>
            <person name="Markowitz V."/>
            <person name="Cheng J.-F."/>
            <person name="Hugenholtz P."/>
            <person name="Woyke T."/>
            <person name="Wu D."/>
            <person name="Spring S."/>
            <person name="Schroeder M."/>
            <person name="Brambilla E."/>
            <person name="Klenk H.-P."/>
            <person name="Eisen J.A."/>
        </authorList>
    </citation>
    <scope>NUCLEOTIDE SEQUENCE [LARGE SCALE GENOMIC DNA]</scope>
    <source>
        <strain evidence="2">ATCC 49306 / DSM 6799 / DCB-1</strain>
    </source>
</reference>
<dbReference type="AlphaFoldDB" id="I4CF53"/>
<dbReference type="HOGENOM" id="CLU_1118768_0_0_7"/>